<dbReference type="PANTHER" id="PTHR24095">
    <property type="entry name" value="ACETYL-COENZYME A SYNTHETASE"/>
    <property type="match status" value="1"/>
</dbReference>
<reference evidence="2" key="1">
    <citation type="journal article" date="2014" name="Front. Microbiol.">
        <title>High frequency of phylogenetically diverse reductive dehalogenase-homologous genes in deep subseafloor sedimentary metagenomes.</title>
        <authorList>
            <person name="Kawai M."/>
            <person name="Futagami T."/>
            <person name="Toyoda A."/>
            <person name="Takaki Y."/>
            <person name="Nishi S."/>
            <person name="Hori S."/>
            <person name="Arai W."/>
            <person name="Tsubouchi T."/>
            <person name="Morono Y."/>
            <person name="Uchiyama I."/>
            <person name="Ito T."/>
            <person name="Fujiyama A."/>
            <person name="Inagaki F."/>
            <person name="Takami H."/>
        </authorList>
    </citation>
    <scope>NUCLEOTIDE SEQUENCE</scope>
    <source>
        <strain evidence="2">Expedition CK06-06</strain>
    </source>
</reference>
<accession>X0X959</accession>
<proteinExistence type="predicted"/>
<sequence length="261" mass="30171">DCEIAWVDPKDPLYIIYTAGSTGKPKGILHVHQDMVGYLITARWVLDLRDDDCLWTTSDPGWITGTVYGVFAPWLCGVNNFVRGGRFDLEKWCRSIEEHRITVWYTTPTVFTRIKQQEKELAKHCDLSSLRHILSVGEPLSSEIVFWARRFFKNPIHDTWWMTETGMIMIANYPSMPIKPGSIGKPFPGVVAAIVDAEGNEVPPLTLGDLAIKKGWPAMMRGIWRDEERYREYFTREPWYISGDLAYMDDDGYFYFQGRED</sequence>
<dbReference type="EMBL" id="BARS01031731">
    <property type="protein sequence ID" value="GAG21461.1"/>
    <property type="molecule type" value="Genomic_DNA"/>
</dbReference>
<dbReference type="Gene3D" id="3.40.50.12780">
    <property type="entry name" value="N-terminal domain of ligase-like"/>
    <property type="match status" value="1"/>
</dbReference>
<dbReference type="AlphaFoldDB" id="X0X959"/>
<dbReference type="InterPro" id="IPR020845">
    <property type="entry name" value="AMP-binding_CS"/>
</dbReference>
<dbReference type="GO" id="GO:0003987">
    <property type="term" value="F:acetate-CoA ligase activity"/>
    <property type="evidence" value="ECO:0007669"/>
    <property type="project" value="TreeGrafter"/>
</dbReference>
<feature type="non-terminal residue" evidence="2">
    <location>
        <position position="1"/>
    </location>
</feature>
<dbReference type="PANTHER" id="PTHR24095:SF14">
    <property type="entry name" value="ACETYL-COENZYME A SYNTHETASE 1"/>
    <property type="match status" value="1"/>
</dbReference>
<dbReference type="GO" id="GO:0006085">
    <property type="term" value="P:acetyl-CoA biosynthetic process"/>
    <property type="evidence" value="ECO:0007669"/>
    <property type="project" value="TreeGrafter"/>
</dbReference>
<dbReference type="Pfam" id="PF00501">
    <property type="entry name" value="AMP-binding"/>
    <property type="match status" value="1"/>
</dbReference>
<feature type="domain" description="AMP-dependent synthetase/ligase" evidence="1">
    <location>
        <begin position="4"/>
        <end position="224"/>
    </location>
</feature>
<evidence type="ECO:0000313" key="2">
    <source>
        <dbReference type="EMBL" id="GAG21461.1"/>
    </source>
</evidence>
<organism evidence="2">
    <name type="scientific">marine sediment metagenome</name>
    <dbReference type="NCBI Taxonomy" id="412755"/>
    <lineage>
        <taxon>unclassified sequences</taxon>
        <taxon>metagenomes</taxon>
        <taxon>ecological metagenomes</taxon>
    </lineage>
</organism>
<gene>
    <name evidence="2" type="ORF">S01H1_49339</name>
</gene>
<dbReference type="InterPro" id="IPR042099">
    <property type="entry name" value="ANL_N_sf"/>
</dbReference>
<feature type="non-terminal residue" evidence="2">
    <location>
        <position position="261"/>
    </location>
</feature>
<dbReference type="SUPFAM" id="SSF56801">
    <property type="entry name" value="Acetyl-CoA synthetase-like"/>
    <property type="match status" value="1"/>
</dbReference>
<dbReference type="InterPro" id="IPR000873">
    <property type="entry name" value="AMP-dep_synth/lig_dom"/>
</dbReference>
<evidence type="ECO:0000259" key="1">
    <source>
        <dbReference type="Pfam" id="PF00501"/>
    </source>
</evidence>
<protein>
    <recommendedName>
        <fullName evidence="1">AMP-dependent synthetase/ligase domain-containing protein</fullName>
    </recommendedName>
</protein>
<comment type="caution">
    <text evidence="2">The sequence shown here is derived from an EMBL/GenBank/DDBJ whole genome shotgun (WGS) entry which is preliminary data.</text>
</comment>
<dbReference type="GO" id="GO:0005829">
    <property type="term" value="C:cytosol"/>
    <property type="evidence" value="ECO:0007669"/>
    <property type="project" value="TreeGrafter"/>
</dbReference>
<name>X0X959_9ZZZZ</name>
<dbReference type="PROSITE" id="PS00455">
    <property type="entry name" value="AMP_BINDING"/>
    <property type="match status" value="1"/>
</dbReference>